<dbReference type="Gene3D" id="3.40.50.300">
    <property type="entry name" value="P-loop containing nucleotide triphosphate hydrolases"/>
    <property type="match status" value="2"/>
</dbReference>
<dbReference type="AlphaFoldDB" id="A0A853I551"/>
<dbReference type="CDD" id="cd01127">
    <property type="entry name" value="TrwB_TraG_TraD_VirD4"/>
    <property type="match status" value="1"/>
</dbReference>
<dbReference type="EMBL" id="JACCKB010000030">
    <property type="protein sequence ID" value="NYZ67829.1"/>
    <property type="molecule type" value="Genomic_DNA"/>
</dbReference>
<dbReference type="InterPro" id="IPR027417">
    <property type="entry name" value="P-loop_NTPase"/>
</dbReference>
<dbReference type="InterPro" id="IPR032689">
    <property type="entry name" value="TraG-D_C"/>
</dbReference>
<dbReference type="NCBIfam" id="TIGR03743">
    <property type="entry name" value="SXT_TraD"/>
    <property type="match status" value="1"/>
</dbReference>
<dbReference type="RefSeq" id="WP_180569852.1">
    <property type="nucleotide sequence ID" value="NZ_JACCKB010000030.1"/>
</dbReference>
<accession>A0A853I551</accession>
<comment type="caution">
    <text evidence="2">The sequence shown here is derived from an EMBL/GenBank/DDBJ whole genome shotgun (WGS) entry which is preliminary data.</text>
</comment>
<dbReference type="InterPro" id="IPR022503">
    <property type="entry name" value="Conj_coupling_TraG/TraD_PFGI-1"/>
</dbReference>
<evidence type="ECO:0000259" key="1">
    <source>
        <dbReference type="Pfam" id="PF12696"/>
    </source>
</evidence>
<sequence>MSNKYTVETLLRPPVELYSALTTACSSAVLLASPALFMVPTQVAYGLGSATSLWALHRARQGYQIVRYQKGLQKVPYWEISGGDIPVSNYQLFLGKGFRWQEKHTQRMYEVRDTDNADYTKPSATYEWARRKEIKWEQKKHVKPLAELLRSRHPFNPFKPLPDIGGEPALHGVGALEETDVMMSLSERTGHTIVPGKTRVGKTRCAEVLITQDIHRGDVVIVLDPKGDADLLKRMYLEAKRAGRLDQFYVFHLGHPELSCRYNAVGSFSRITEVASRIANQLPGGGNSAAFKEFGWQFVNIIAVAVTDLGQRPNYTSIRRYIRDIDPLLIEYGEKYLSEHKAFGDQWEGLVSEIQQKLTNKDKDEFKGRNDRAIAIVNFVKQHNIFDPTLEGLIFAFKMEKTYFDKLSVALGPFLEKLTTGTIAPLIAPNYTDEHDKRDILDWEELVKRRGIAYVGLDALTDPEVANVVGESMFSDLTSLAGYFYKNGYNSGLKNKKKKGEVPSISIHGDEFSDLLGPKFITLVNKSGGAGYQLTLYTQTWNDIAASLGDQFKAGQIAGNIGTIIMFRVTDTQTAEVITEKLPTVKVKSLMTVSGVNDTATGEFSFTSNNQDRISAEKVPMLTPADINALPKGQAFALLNGSQLYKIRMPLASKKDSEAMPPNLMDLMDAMKKTYQSNVDWGAVRTA</sequence>
<feature type="domain" description="TraD/TraG TraM recognition site" evidence="1">
    <location>
        <begin position="510"/>
        <end position="632"/>
    </location>
</feature>
<reference evidence="2 3" key="1">
    <citation type="submission" date="2020-07" db="EMBL/GenBank/DDBJ databases">
        <title>Endozoicomonas sp. nov., isolated from sediment.</title>
        <authorList>
            <person name="Gu T."/>
        </authorList>
    </citation>
    <scope>NUCLEOTIDE SEQUENCE [LARGE SCALE GENOMIC DNA]</scope>
    <source>
        <strain evidence="2 3">SM1973</strain>
    </source>
</reference>
<dbReference type="InterPro" id="IPR022458">
    <property type="entry name" value="Conjugative_coupling_TraG/TraD"/>
</dbReference>
<protein>
    <submittedName>
        <fullName evidence="2">Type IV conjugative transfer system coupling protein TraD</fullName>
    </submittedName>
</protein>
<proteinExistence type="predicted"/>
<evidence type="ECO:0000313" key="2">
    <source>
        <dbReference type="EMBL" id="NYZ67829.1"/>
    </source>
</evidence>
<dbReference type="Proteomes" id="UP000569732">
    <property type="component" value="Unassembled WGS sequence"/>
</dbReference>
<keyword evidence="3" id="KW-1185">Reference proteome</keyword>
<dbReference type="NCBIfam" id="TIGR03754">
    <property type="entry name" value="conj_TOL_TraD"/>
    <property type="match status" value="1"/>
</dbReference>
<dbReference type="SUPFAM" id="SSF52540">
    <property type="entry name" value="P-loop containing nucleoside triphosphate hydrolases"/>
    <property type="match status" value="1"/>
</dbReference>
<organism evidence="2 3">
    <name type="scientific">Spartinivicinus marinus</name>
    <dbReference type="NCBI Taxonomy" id="2994442"/>
    <lineage>
        <taxon>Bacteria</taxon>
        <taxon>Pseudomonadati</taxon>
        <taxon>Pseudomonadota</taxon>
        <taxon>Gammaproteobacteria</taxon>
        <taxon>Oceanospirillales</taxon>
        <taxon>Zooshikellaceae</taxon>
        <taxon>Spartinivicinus</taxon>
    </lineage>
</organism>
<evidence type="ECO:0000313" key="3">
    <source>
        <dbReference type="Proteomes" id="UP000569732"/>
    </source>
</evidence>
<dbReference type="Pfam" id="PF12696">
    <property type="entry name" value="TraG-D_C"/>
    <property type="match status" value="1"/>
</dbReference>
<gene>
    <name evidence="2" type="primary">traD</name>
    <name evidence="2" type="ORF">H0A36_17585</name>
</gene>
<name>A0A853I551_9GAMM</name>